<keyword evidence="3" id="KW-0963">Cytoplasm</keyword>
<evidence type="ECO:0000256" key="4">
    <source>
        <dbReference type="PIRSR" id="PIRSR006356-1"/>
    </source>
</evidence>
<dbReference type="EC" id="3.5.3.6" evidence="3"/>
<dbReference type="EMBL" id="BAHD01000017">
    <property type="protein sequence ID" value="GAB95174.1"/>
    <property type="molecule type" value="Genomic_DNA"/>
</dbReference>
<accession>K6X8M8</accession>
<keyword evidence="3" id="KW-0056">Arginine metabolism</keyword>
<dbReference type="PANTHER" id="PTHR47271:SF2">
    <property type="entry name" value="ARGININE DEIMINASE"/>
    <property type="match status" value="1"/>
</dbReference>
<protein>
    <recommendedName>
        <fullName evidence="3">Arginine deiminase</fullName>
        <shortName evidence="3">ADI</shortName>
        <ecNumber evidence="3">3.5.3.6</ecNumber>
    </recommendedName>
    <alternativeName>
        <fullName evidence="3">Arginine dihydrolase</fullName>
        <shortName evidence="3">AD</shortName>
    </alternativeName>
</protein>
<dbReference type="GO" id="GO:0019546">
    <property type="term" value="P:L-arginine deiminase pathway"/>
    <property type="evidence" value="ECO:0007669"/>
    <property type="project" value="TreeGrafter"/>
</dbReference>
<dbReference type="HAMAP" id="MF_00242">
    <property type="entry name" value="Arg_deiminase"/>
    <property type="match status" value="1"/>
</dbReference>
<dbReference type="Pfam" id="PF02274">
    <property type="entry name" value="ADI"/>
    <property type="match status" value="1"/>
</dbReference>
<dbReference type="PRINTS" id="PR01466">
    <property type="entry name" value="ARGDEIMINASE"/>
</dbReference>
<dbReference type="PANTHER" id="PTHR47271">
    <property type="entry name" value="ARGININE DEIMINASE"/>
    <property type="match status" value="1"/>
</dbReference>
<dbReference type="Gene3D" id="1.10.3930.10">
    <property type="entry name" value="Arginine deiminase"/>
    <property type="match status" value="1"/>
</dbReference>
<gene>
    <name evidence="3 5" type="primary">arcA</name>
    <name evidence="5" type="ORF">KILIM_017_00190</name>
</gene>
<dbReference type="Gene3D" id="3.75.10.10">
    <property type="entry name" value="L-arginine/glycine Amidinotransferase, Chain A"/>
    <property type="match status" value="1"/>
</dbReference>
<comment type="subcellular location">
    <subcellularLocation>
        <location evidence="3">Cytoplasm</location>
    </subcellularLocation>
</comment>
<organism evidence="5 6">
    <name type="scientific">Kineosphaera limosa NBRC 100340</name>
    <dbReference type="NCBI Taxonomy" id="1184609"/>
    <lineage>
        <taxon>Bacteria</taxon>
        <taxon>Bacillati</taxon>
        <taxon>Actinomycetota</taxon>
        <taxon>Actinomycetes</taxon>
        <taxon>Micrococcales</taxon>
        <taxon>Dermatophilaceae</taxon>
        <taxon>Kineosphaera</taxon>
    </lineage>
</organism>
<comment type="similarity">
    <text evidence="1 3">Belongs to the arginine deiminase family.</text>
</comment>
<comment type="catalytic activity">
    <reaction evidence="3">
        <text>L-arginine + H2O = L-citrulline + NH4(+)</text>
        <dbReference type="Rhea" id="RHEA:19597"/>
        <dbReference type="ChEBI" id="CHEBI:15377"/>
        <dbReference type="ChEBI" id="CHEBI:28938"/>
        <dbReference type="ChEBI" id="CHEBI:32682"/>
        <dbReference type="ChEBI" id="CHEBI:57743"/>
        <dbReference type="EC" id="3.5.3.6"/>
    </reaction>
</comment>
<dbReference type="GO" id="GO:0016990">
    <property type="term" value="F:arginine deiminase activity"/>
    <property type="evidence" value="ECO:0007669"/>
    <property type="project" value="UniProtKB-UniRule"/>
</dbReference>
<evidence type="ECO:0000256" key="1">
    <source>
        <dbReference type="ARBA" id="ARBA00010206"/>
    </source>
</evidence>
<dbReference type="STRING" id="1184609.KILIM_017_00190"/>
<dbReference type="UniPathway" id="UPA00254">
    <property type="reaction ID" value="UER00364"/>
</dbReference>
<dbReference type="Proteomes" id="UP000008366">
    <property type="component" value="Unassembled WGS sequence"/>
</dbReference>
<comment type="pathway">
    <text evidence="3">Amino-acid degradation; L-arginine degradation via ADI pathway; carbamoyl phosphate from L-arginine: step 1/2.</text>
</comment>
<dbReference type="RefSeq" id="WP_006591706.1">
    <property type="nucleotide sequence ID" value="NZ_BAHD01000017.1"/>
</dbReference>
<keyword evidence="2 3" id="KW-0378">Hydrolase</keyword>
<reference evidence="5 6" key="1">
    <citation type="submission" date="2012-08" db="EMBL/GenBank/DDBJ databases">
        <title>Whole genome shotgun sequence of Kineosphaera limosa NBRC 100340.</title>
        <authorList>
            <person name="Yoshida I."/>
            <person name="Isaki S."/>
            <person name="Hosoyama A."/>
            <person name="Tsuchikane K."/>
            <person name="Katsumata H."/>
            <person name="Ando Y."/>
            <person name="Ohji S."/>
            <person name="Hamada M."/>
            <person name="Tamura T."/>
            <person name="Yamazoe A."/>
            <person name="Yamazaki S."/>
            <person name="Fujita N."/>
        </authorList>
    </citation>
    <scope>NUCLEOTIDE SEQUENCE [LARGE SCALE GENOMIC DNA]</scope>
    <source>
        <strain evidence="5 6">NBRC 100340</strain>
    </source>
</reference>
<dbReference type="eggNOG" id="COG2235">
    <property type="taxonomic scope" value="Bacteria"/>
</dbReference>
<name>K6X8M8_9MICO</name>
<dbReference type="NCBIfam" id="NF002381">
    <property type="entry name" value="PRK01388.1"/>
    <property type="match status" value="1"/>
</dbReference>
<keyword evidence="6" id="KW-1185">Reference proteome</keyword>
<evidence type="ECO:0000256" key="3">
    <source>
        <dbReference type="HAMAP-Rule" id="MF_00242"/>
    </source>
</evidence>
<dbReference type="SUPFAM" id="SSF55909">
    <property type="entry name" value="Pentein"/>
    <property type="match status" value="1"/>
</dbReference>
<dbReference type="InterPro" id="IPR003876">
    <property type="entry name" value="Arg_deiminase"/>
</dbReference>
<dbReference type="PIRSF" id="PIRSF006356">
    <property type="entry name" value="Arg_deiminase"/>
    <property type="match status" value="1"/>
</dbReference>
<dbReference type="OrthoDB" id="9807502at2"/>
<evidence type="ECO:0000256" key="2">
    <source>
        <dbReference type="ARBA" id="ARBA00022801"/>
    </source>
</evidence>
<dbReference type="AlphaFoldDB" id="K6X8M8"/>
<evidence type="ECO:0000313" key="5">
    <source>
        <dbReference type="EMBL" id="GAB95174.1"/>
    </source>
</evidence>
<sequence length="429" mass="46405">MTDHSTKTTPTDPAARAYVGSEVGALRRVILHRPGRELARLTPSNMAELLFDDLPWVPRAQEEHDVFAQALRDLDVEVLYLRDLLRETLAVPAARSFIFAELLDDEMLGPGAVGPLLAVLEGMGDAELADALIDGLSKTEARARLDGSSGDADLDSLVLATQAGEEFVLSPLPNHLFTRDTSCWVYGGVSVNQMRMLARVRESVNYEAIYRWHPQLAATDTPFNWWGGGLGTGLATMEGGDVHVLGHGAVLVGMSERTTAQAVERLAQQLFAQGAARTIVGVAMPRTRAMMHLDTVMSMVDERSFTKYAGLGMLPTYSLTPADNQAGFRVASHAPEAMHDVIADALGVSSLRVLTTPQSLGAAEREQWDDGCNVLAVRPGVVMAYERNRATNDYLRAQGVEVVTIPGGELGRGRGGPRCMSCPVQREDI</sequence>
<proteinExistence type="inferred from homology"/>
<dbReference type="GO" id="GO:0005737">
    <property type="term" value="C:cytoplasm"/>
    <property type="evidence" value="ECO:0007669"/>
    <property type="project" value="UniProtKB-SubCell"/>
</dbReference>
<comment type="caution">
    <text evidence="5">The sequence shown here is derived from an EMBL/GenBank/DDBJ whole genome shotgun (WGS) entry which is preliminary data.</text>
</comment>
<feature type="active site" description="Amidino-cysteine intermediate" evidence="3 4">
    <location>
        <position position="419"/>
    </location>
</feature>
<evidence type="ECO:0000313" key="6">
    <source>
        <dbReference type="Proteomes" id="UP000008366"/>
    </source>
</evidence>